<dbReference type="InterPro" id="IPR006119">
    <property type="entry name" value="Resolv_N"/>
</dbReference>
<sequence length="199" mass="22521">MSQYDSRKTSEFIRDTMAKVGYARVSSVGQSLDVQREKLDGCDKLFEEKRSGTTDARPQLKECLNYVRDGDQLIVTRIDRLARSTLHLCQIAETLKQKGVDLVVLDQNIDTSDATGRLLFNMLGAIGQFETEIRAERQMDGIKKAKDRGVQFGKRPALSEDQIVELRKKRTAGMLIKDLMAHYSLSKATIYRYLGANEP</sequence>
<dbReference type="GO" id="GO:0015074">
    <property type="term" value="P:DNA integration"/>
    <property type="evidence" value="ECO:0007669"/>
    <property type="project" value="UniProtKB-KW"/>
</dbReference>
<dbReference type="PANTHER" id="PTHR30461">
    <property type="entry name" value="DNA-INVERTASE FROM LAMBDOID PROPHAGE"/>
    <property type="match status" value="1"/>
</dbReference>
<keyword evidence="10" id="KW-1185">Reference proteome</keyword>
<dbReference type="InterPro" id="IPR006118">
    <property type="entry name" value="Recombinase_CS"/>
</dbReference>
<evidence type="ECO:0000256" key="3">
    <source>
        <dbReference type="ARBA" id="ARBA00023100"/>
    </source>
</evidence>
<accession>A0A7W6EBT0</accession>
<organism evidence="9 10">
    <name type="scientific">Sulfitobacter undariae</name>
    <dbReference type="NCBI Taxonomy" id="1563671"/>
    <lineage>
        <taxon>Bacteria</taxon>
        <taxon>Pseudomonadati</taxon>
        <taxon>Pseudomonadota</taxon>
        <taxon>Alphaproteobacteria</taxon>
        <taxon>Rhodobacterales</taxon>
        <taxon>Roseobacteraceae</taxon>
        <taxon>Sulfitobacter</taxon>
    </lineage>
</organism>
<dbReference type="SMART" id="SM00857">
    <property type="entry name" value="Resolvase"/>
    <property type="match status" value="1"/>
</dbReference>
<comment type="similarity">
    <text evidence="1">Belongs to the site-specific recombinase resolvase family.</text>
</comment>
<keyword evidence="4" id="KW-0238">DNA-binding</keyword>
<dbReference type="AlphaFoldDB" id="A0A7W6EBT0"/>
<dbReference type="CDD" id="cd00569">
    <property type="entry name" value="HTH_Hin_like"/>
    <property type="match status" value="1"/>
</dbReference>
<proteinExistence type="inferred from homology"/>
<dbReference type="InterPro" id="IPR036162">
    <property type="entry name" value="Resolvase-like_N_sf"/>
</dbReference>
<evidence type="ECO:0000256" key="5">
    <source>
        <dbReference type="ARBA" id="ARBA00023172"/>
    </source>
</evidence>
<gene>
    <name evidence="9" type="ORF">GGR95_003394</name>
</gene>
<dbReference type="PROSITE" id="PS00397">
    <property type="entry name" value="RECOMBINASES_1"/>
    <property type="match status" value="1"/>
</dbReference>
<evidence type="ECO:0000259" key="8">
    <source>
        <dbReference type="PROSITE" id="PS51736"/>
    </source>
</evidence>
<protein>
    <submittedName>
        <fullName evidence="9">DNA invertase Pin-like site-specific DNA recombinase</fullName>
    </submittedName>
</protein>
<evidence type="ECO:0000313" key="10">
    <source>
        <dbReference type="Proteomes" id="UP000530268"/>
    </source>
</evidence>
<evidence type="ECO:0000256" key="1">
    <source>
        <dbReference type="ARBA" id="ARBA00009913"/>
    </source>
</evidence>
<evidence type="ECO:0000256" key="7">
    <source>
        <dbReference type="PROSITE-ProRule" id="PRU10137"/>
    </source>
</evidence>
<evidence type="ECO:0000313" key="9">
    <source>
        <dbReference type="EMBL" id="MBB3995730.1"/>
    </source>
</evidence>
<dbReference type="GO" id="GO:0003677">
    <property type="term" value="F:DNA binding"/>
    <property type="evidence" value="ECO:0007669"/>
    <property type="project" value="UniProtKB-KW"/>
</dbReference>
<dbReference type="CDD" id="cd03768">
    <property type="entry name" value="SR_ResInv"/>
    <property type="match status" value="1"/>
</dbReference>
<name>A0A7W6EBT0_9RHOB</name>
<dbReference type="SUPFAM" id="SSF53041">
    <property type="entry name" value="Resolvase-like"/>
    <property type="match status" value="1"/>
</dbReference>
<dbReference type="InterPro" id="IPR050639">
    <property type="entry name" value="SSR_resolvase"/>
</dbReference>
<dbReference type="FunFam" id="3.40.50.1390:FF:000001">
    <property type="entry name" value="DNA recombinase"/>
    <property type="match status" value="1"/>
</dbReference>
<dbReference type="InterPro" id="IPR006120">
    <property type="entry name" value="Resolvase_HTH_dom"/>
</dbReference>
<dbReference type="EMBL" id="JACIEI010000019">
    <property type="protein sequence ID" value="MBB3995730.1"/>
    <property type="molecule type" value="Genomic_DNA"/>
</dbReference>
<evidence type="ECO:0000256" key="6">
    <source>
        <dbReference type="PIRSR" id="PIRSR606118-50"/>
    </source>
</evidence>
<keyword evidence="3" id="KW-0230">DNA invertase</keyword>
<keyword evidence="5" id="KW-0233">DNA recombination</keyword>
<feature type="active site" description="O-(5'-phospho-DNA)-serine intermediate" evidence="6 7">
    <location>
        <position position="26"/>
    </location>
</feature>
<dbReference type="Proteomes" id="UP000530268">
    <property type="component" value="Unassembled WGS sequence"/>
</dbReference>
<evidence type="ECO:0000256" key="2">
    <source>
        <dbReference type="ARBA" id="ARBA00022908"/>
    </source>
</evidence>
<dbReference type="Pfam" id="PF00239">
    <property type="entry name" value="Resolvase"/>
    <property type="match status" value="1"/>
</dbReference>
<dbReference type="PROSITE" id="PS51736">
    <property type="entry name" value="RECOMBINASES_3"/>
    <property type="match status" value="1"/>
</dbReference>
<feature type="domain" description="Resolvase/invertase-type recombinase catalytic" evidence="8">
    <location>
        <begin position="18"/>
        <end position="149"/>
    </location>
</feature>
<comment type="caution">
    <text evidence="9">The sequence shown here is derived from an EMBL/GenBank/DDBJ whole genome shotgun (WGS) entry which is preliminary data.</text>
</comment>
<dbReference type="Gene3D" id="3.40.50.1390">
    <property type="entry name" value="Resolvase, N-terminal catalytic domain"/>
    <property type="match status" value="1"/>
</dbReference>
<reference evidence="9 10" key="1">
    <citation type="submission" date="2020-08" db="EMBL/GenBank/DDBJ databases">
        <title>Genomic Encyclopedia of Type Strains, Phase IV (KMG-IV): sequencing the most valuable type-strain genomes for metagenomic binning, comparative biology and taxonomic classification.</title>
        <authorList>
            <person name="Goeker M."/>
        </authorList>
    </citation>
    <scope>NUCLEOTIDE SEQUENCE [LARGE SCALE GENOMIC DNA]</scope>
    <source>
        <strain evidence="9 10">DSM 102234</strain>
    </source>
</reference>
<dbReference type="GO" id="GO:0000150">
    <property type="term" value="F:DNA strand exchange activity"/>
    <property type="evidence" value="ECO:0007669"/>
    <property type="project" value="UniProtKB-KW"/>
</dbReference>
<dbReference type="PANTHER" id="PTHR30461:SF26">
    <property type="entry name" value="RESOLVASE HOMOLOG YNEB"/>
    <property type="match status" value="1"/>
</dbReference>
<dbReference type="PROSITE" id="PS00398">
    <property type="entry name" value="RECOMBINASES_2"/>
    <property type="match status" value="1"/>
</dbReference>
<dbReference type="Pfam" id="PF02796">
    <property type="entry name" value="HTH_7"/>
    <property type="match status" value="1"/>
</dbReference>
<evidence type="ECO:0000256" key="4">
    <source>
        <dbReference type="ARBA" id="ARBA00023125"/>
    </source>
</evidence>
<keyword evidence="2" id="KW-0229">DNA integration</keyword>